<proteinExistence type="predicted"/>
<dbReference type="GO" id="GO:0005737">
    <property type="term" value="C:cytoplasm"/>
    <property type="evidence" value="ECO:0007669"/>
    <property type="project" value="TreeGrafter"/>
</dbReference>
<dbReference type="InterPro" id="IPR023401">
    <property type="entry name" value="ODC_N"/>
</dbReference>
<dbReference type="InterPro" id="IPR003462">
    <property type="entry name" value="ODC_Mu_crystall"/>
</dbReference>
<accession>A0A9Q7AAV5</accession>
<reference evidence="2" key="1">
    <citation type="submission" date="2021-04" db="EMBL/GenBank/DDBJ databases">
        <title>A novel Synergistetes isolate from a pyrite-forming mixed culture.</title>
        <authorList>
            <person name="Bunk B."/>
            <person name="Sproer C."/>
            <person name="Spring S."/>
            <person name="Pester M."/>
        </authorList>
    </citation>
    <scope>NUCLEOTIDE SEQUENCE [LARGE SCALE GENOMIC DNA]</scope>
    <source>
        <strain evidence="2">J.5.4.2-T.3.5.2</strain>
    </source>
</reference>
<dbReference type="Proteomes" id="UP000671879">
    <property type="component" value="Chromosome"/>
</dbReference>
<dbReference type="Gene3D" id="3.30.1780.10">
    <property type="entry name" value="ornithine cyclodeaminase, domain 1"/>
    <property type="match status" value="1"/>
</dbReference>
<evidence type="ECO:0000313" key="2">
    <source>
        <dbReference type="Proteomes" id="UP000671879"/>
    </source>
</evidence>
<dbReference type="InterPro" id="IPR036291">
    <property type="entry name" value="NAD(P)-bd_dom_sf"/>
</dbReference>
<organism evidence="1 2">
    <name type="scientific">Aminithiophilus ramosus</name>
    <dbReference type="NCBI Taxonomy" id="3029084"/>
    <lineage>
        <taxon>Bacteria</taxon>
        <taxon>Thermotogati</taxon>
        <taxon>Synergistota</taxon>
        <taxon>Synergistia</taxon>
        <taxon>Synergistales</taxon>
        <taxon>Aminithiophilaceae</taxon>
        <taxon>Aminithiophilus</taxon>
    </lineage>
</organism>
<dbReference type="RefSeq" id="WP_274374617.1">
    <property type="nucleotide sequence ID" value="NZ_CP072943.1"/>
</dbReference>
<sequence length="329" mass="36235">MNEALWLSQEDVKALDITMKDVMEAVEAGWRLKGEGKVELPAKPGVHPRRDCYIHAMPCWIGGEIDSAGLKWVAGYPDNPSRRGLPYNTGLFILNDCETGLVRAVMDANWMTTWRTGAASGVGALHLAPTGASVVAIIGLGTQGRINLRAMAEALPDLREVRIHDVRESQIASFLAEMEPLFPRFRYVACPTVEAVCAGADVVITCTPILADPRRIVRSEWLKEEVLCLAVDYDSAFDSDVMTGGEGFVCDDRNQYLWTQSHGVYFQDGYPREDQIYADMGEIVAGSKPPLSRGRRSALFMGIASHDVMTARLIHARALERSIGTRLPL</sequence>
<dbReference type="KEGG" id="aram:KAR29_05505"/>
<gene>
    <name evidence="1" type="ORF">KAR29_05505</name>
</gene>
<evidence type="ECO:0000313" key="1">
    <source>
        <dbReference type="EMBL" id="QTX33331.1"/>
    </source>
</evidence>
<dbReference type="Pfam" id="PF02423">
    <property type="entry name" value="OCD_Mu_crystall"/>
    <property type="match status" value="1"/>
</dbReference>
<keyword evidence="2" id="KW-1185">Reference proteome</keyword>
<dbReference type="EMBL" id="CP072943">
    <property type="protein sequence ID" value="QTX33331.1"/>
    <property type="molecule type" value="Genomic_DNA"/>
</dbReference>
<dbReference type="PANTHER" id="PTHR13812:SF19">
    <property type="entry name" value="KETIMINE REDUCTASE MU-CRYSTALLIN"/>
    <property type="match status" value="1"/>
</dbReference>
<dbReference type="PANTHER" id="PTHR13812">
    <property type="entry name" value="KETIMINE REDUCTASE MU-CRYSTALLIN"/>
    <property type="match status" value="1"/>
</dbReference>
<dbReference type="PIRSF" id="PIRSF001439">
    <property type="entry name" value="CryM"/>
    <property type="match status" value="1"/>
</dbReference>
<name>A0A9Q7AAV5_9BACT</name>
<dbReference type="Gene3D" id="3.40.50.720">
    <property type="entry name" value="NAD(P)-binding Rossmann-like Domain"/>
    <property type="match status" value="1"/>
</dbReference>
<dbReference type="AlphaFoldDB" id="A0A9Q7AAV5"/>
<dbReference type="SUPFAM" id="SSF51735">
    <property type="entry name" value="NAD(P)-binding Rossmann-fold domains"/>
    <property type="match status" value="1"/>
</dbReference>
<protein>
    <submittedName>
        <fullName evidence="1">Ornithine cyclodeaminase family protein</fullName>
    </submittedName>
</protein>